<organism evidence="2 3">
    <name type="scientific">Streptomyces lycii</name>
    <dbReference type="NCBI Taxonomy" id="2654337"/>
    <lineage>
        <taxon>Bacteria</taxon>
        <taxon>Bacillati</taxon>
        <taxon>Actinomycetota</taxon>
        <taxon>Actinomycetes</taxon>
        <taxon>Kitasatosporales</taxon>
        <taxon>Streptomycetaceae</taxon>
        <taxon>Streptomyces</taxon>
    </lineage>
</organism>
<keyword evidence="3" id="KW-1185">Reference proteome</keyword>
<proteinExistence type="predicted"/>
<evidence type="ECO:0000313" key="3">
    <source>
        <dbReference type="Proteomes" id="UP000621266"/>
    </source>
</evidence>
<gene>
    <name evidence="2" type="ORF">GCU69_18200</name>
</gene>
<evidence type="ECO:0008006" key="4">
    <source>
        <dbReference type="Google" id="ProtNLM"/>
    </source>
</evidence>
<keyword evidence="1" id="KW-0732">Signal</keyword>
<dbReference type="RefSeq" id="WP_098750772.1">
    <property type="nucleotide sequence ID" value="NZ_WHPN01000301.1"/>
</dbReference>
<comment type="caution">
    <text evidence="2">The sequence shown here is derived from an EMBL/GenBank/DDBJ whole genome shotgun (WGS) entry which is preliminary data.</text>
</comment>
<reference evidence="2 3" key="1">
    <citation type="submission" date="2019-10" db="EMBL/GenBank/DDBJ databases">
        <title>Streptomyces tenebrisbrunneis sp.nov., an endogenous actinomycete isolated from of Lycium ruthenicum.</title>
        <authorList>
            <person name="Ma L."/>
        </authorList>
    </citation>
    <scope>NUCLEOTIDE SEQUENCE [LARGE SCALE GENOMIC DNA]</scope>
    <source>
        <strain evidence="2 3">TRM 66187</strain>
    </source>
</reference>
<dbReference type="Proteomes" id="UP000621266">
    <property type="component" value="Unassembled WGS sequence"/>
</dbReference>
<feature type="chain" id="PRO_5046931769" description="SH3 domain-containing protein" evidence="1">
    <location>
        <begin position="29"/>
        <end position="117"/>
    </location>
</feature>
<accession>A0ABQ7FIE7</accession>
<sequence>MGKLHRLFGVAAASAVMVGTMGAAPAVAVPEGPVTVQGMCPGDPLDLRARALNETVAIKETYYSSSATLKSVPRGTTMAIYGLHTNKYDNLWIKVQYSDRTNDWCGWVYDGWIETYY</sequence>
<evidence type="ECO:0000313" key="2">
    <source>
        <dbReference type="EMBL" id="KAF4407728.1"/>
    </source>
</evidence>
<evidence type="ECO:0000256" key="1">
    <source>
        <dbReference type="SAM" id="SignalP"/>
    </source>
</evidence>
<dbReference type="EMBL" id="WHPN01000301">
    <property type="protein sequence ID" value="KAF4407728.1"/>
    <property type="molecule type" value="Genomic_DNA"/>
</dbReference>
<name>A0ABQ7FIE7_9ACTN</name>
<feature type="signal peptide" evidence="1">
    <location>
        <begin position="1"/>
        <end position="28"/>
    </location>
</feature>
<protein>
    <recommendedName>
        <fullName evidence="4">SH3 domain-containing protein</fullName>
    </recommendedName>
</protein>